<evidence type="ECO:0000313" key="2">
    <source>
        <dbReference type="EMBL" id="GAA3950780.1"/>
    </source>
</evidence>
<name>A0ABP7NN76_9ACTN</name>
<feature type="region of interest" description="Disordered" evidence="1">
    <location>
        <begin position="1"/>
        <end position="38"/>
    </location>
</feature>
<feature type="compositionally biased region" description="Gly residues" evidence="1">
    <location>
        <begin position="1"/>
        <end position="20"/>
    </location>
</feature>
<sequence length="104" mass="10545">MVGGRVSGGGEEQGGGGTTRAGGAQARRHRELPLVGDGEGLGTSVCPRFAALRVRADGGITKRAARGYRGRRKTRCGDPIDHYVGLGVDIETATGAPASTAARA</sequence>
<dbReference type="EMBL" id="BAABCQ010000001">
    <property type="protein sequence ID" value="GAA3950780.1"/>
    <property type="molecule type" value="Genomic_DNA"/>
</dbReference>
<proteinExistence type="predicted"/>
<keyword evidence="3" id="KW-1185">Reference proteome</keyword>
<protein>
    <submittedName>
        <fullName evidence="2">Uncharacterized protein</fullName>
    </submittedName>
</protein>
<organism evidence="2 3">
    <name type="scientific">Streptomyces marokkonensis</name>
    <dbReference type="NCBI Taxonomy" id="324855"/>
    <lineage>
        <taxon>Bacteria</taxon>
        <taxon>Bacillati</taxon>
        <taxon>Actinomycetota</taxon>
        <taxon>Actinomycetes</taxon>
        <taxon>Kitasatosporales</taxon>
        <taxon>Streptomycetaceae</taxon>
        <taxon>Streptomyces</taxon>
    </lineage>
</organism>
<dbReference type="Proteomes" id="UP001500034">
    <property type="component" value="Unassembled WGS sequence"/>
</dbReference>
<evidence type="ECO:0000313" key="3">
    <source>
        <dbReference type="Proteomes" id="UP001500034"/>
    </source>
</evidence>
<reference evidence="3" key="1">
    <citation type="journal article" date="2019" name="Int. J. Syst. Evol. Microbiol.">
        <title>The Global Catalogue of Microorganisms (GCM) 10K type strain sequencing project: providing services to taxonomists for standard genome sequencing and annotation.</title>
        <authorList>
            <consortium name="The Broad Institute Genomics Platform"/>
            <consortium name="The Broad Institute Genome Sequencing Center for Infectious Disease"/>
            <person name="Wu L."/>
            <person name="Ma J."/>
        </authorList>
    </citation>
    <scope>NUCLEOTIDE SEQUENCE [LARGE SCALE GENOMIC DNA]</scope>
    <source>
        <strain evidence="3">JCM 17027</strain>
    </source>
</reference>
<evidence type="ECO:0000256" key="1">
    <source>
        <dbReference type="SAM" id="MobiDB-lite"/>
    </source>
</evidence>
<gene>
    <name evidence="2" type="ORF">GCM10022384_00760</name>
</gene>
<comment type="caution">
    <text evidence="2">The sequence shown here is derived from an EMBL/GenBank/DDBJ whole genome shotgun (WGS) entry which is preliminary data.</text>
</comment>
<accession>A0ABP7NN76</accession>